<keyword evidence="3 8" id="KW-0597">Phosphoprotein</keyword>
<evidence type="ECO:0000256" key="1">
    <source>
        <dbReference type="ARBA" id="ARBA00004496"/>
    </source>
</evidence>
<dbReference type="InterPro" id="IPR018060">
    <property type="entry name" value="HTH_AraC"/>
</dbReference>
<dbReference type="PROSITE" id="PS00041">
    <property type="entry name" value="HTH_ARAC_FAMILY_1"/>
    <property type="match status" value="1"/>
</dbReference>
<evidence type="ECO:0000256" key="6">
    <source>
        <dbReference type="ARBA" id="ARBA00023125"/>
    </source>
</evidence>
<dbReference type="GO" id="GO:0000160">
    <property type="term" value="P:phosphorelay signal transduction system"/>
    <property type="evidence" value="ECO:0007669"/>
    <property type="project" value="UniProtKB-KW"/>
</dbReference>
<keyword evidence="12" id="KW-1185">Reference proteome</keyword>
<feature type="domain" description="HTH araC/xylS-type" evidence="9">
    <location>
        <begin position="153"/>
        <end position="251"/>
    </location>
</feature>
<protein>
    <submittedName>
        <fullName evidence="11">YesN/AraC family two-component response regulator</fullName>
    </submittedName>
</protein>
<dbReference type="InterPro" id="IPR011006">
    <property type="entry name" value="CheY-like_superfamily"/>
</dbReference>
<dbReference type="PROSITE" id="PS50110">
    <property type="entry name" value="RESPONSE_REGULATORY"/>
    <property type="match status" value="1"/>
</dbReference>
<dbReference type="AlphaFoldDB" id="A0A7W3XTL3"/>
<evidence type="ECO:0000259" key="9">
    <source>
        <dbReference type="PROSITE" id="PS01124"/>
    </source>
</evidence>
<dbReference type="SUPFAM" id="SSF46689">
    <property type="entry name" value="Homeodomain-like"/>
    <property type="match status" value="2"/>
</dbReference>
<evidence type="ECO:0000256" key="5">
    <source>
        <dbReference type="ARBA" id="ARBA00023015"/>
    </source>
</evidence>
<dbReference type="PANTHER" id="PTHR42713">
    <property type="entry name" value="HISTIDINE KINASE-RELATED"/>
    <property type="match status" value="1"/>
</dbReference>
<evidence type="ECO:0000256" key="2">
    <source>
        <dbReference type="ARBA" id="ARBA00022490"/>
    </source>
</evidence>
<keyword evidence="6" id="KW-0238">DNA-binding</keyword>
<evidence type="ECO:0000256" key="7">
    <source>
        <dbReference type="ARBA" id="ARBA00023163"/>
    </source>
</evidence>
<dbReference type="SMART" id="SM00342">
    <property type="entry name" value="HTH_ARAC"/>
    <property type="match status" value="1"/>
</dbReference>
<dbReference type="EMBL" id="JACJIP010000034">
    <property type="protein sequence ID" value="MBA9087694.1"/>
    <property type="molecule type" value="Genomic_DNA"/>
</dbReference>
<comment type="subcellular location">
    <subcellularLocation>
        <location evidence="1">Cytoplasm</location>
    </subcellularLocation>
</comment>
<evidence type="ECO:0000256" key="4">
    <source>
        <dbReference type="ARBA" id="ARBA00023012"/>
    </source>
</evidence>
<gene>
    <name evidence="11" type="ORF">FHR92_004179</name>
</gene>
<evidence type="ECO:0000256" key="8">
    <source>
        <dbReference type="PROSITE-ProRule" id="PRU00169"/>
    </source>
</evidence>
<dbReference type="Pfam" id="PF00072">
    <property type="entry name" value="Response_reg"/>
    <property type="match status" value="1"/>
</dbReference>
<dbReference type="PRINTS" id="PR00032">
    <property type="entry name" value="HTHARAC"/>
</dbReference>
<dbReference type="InterPro" id="IPR018062">
    <property type="entry name" value="HTH_AraC-typ_CS"/>
</dbReference>
<evidence type="ECO:0000259" key="10">
    <source>
        <dbReference type="PROSITE" id="PS50110"/>
    </source>
</evidence>
<name>A0A7W3XTL3_9BACL</name>
<dbReference type="Proteomes" id="UP000567067">
    <property type="component" value="Unassembled WGS sequence"/>
</dbReference>
<evidence type="ECO:0000256" key="3">
    <source>
        <dbReference type="ARBA" id="ARBA00022553"/>
    </source>
</evidence>
<dbReference type="PANTHER" id="PTHR42713:SF3">
    <property type="entry name" value="TRANSCRIPTIONAL REGULATORY PROTEIN HPTR"/>
    <property type="match status" value="1"/>
</dbReference>
<keyword evidence="5" id="KW-0805">Transcription regulation</keyword>
<evidence type="ECO:0000313" key="11">
    <source>
        <dbReference type="EMBL" id="MBA9087694.1"/>
    </source>
</evidence>
<dbReference type="InterPro" id="IPR001789">
    <property type="entry name" value="Sig_transdc_resp-reg_receiver"/>
</dbReference>
<dbReference type="InterPro" id="IPR020449">
    <property type="entry name" value="Tscrpt_reg_AraC-type_HTH"/>
</dbReference>
<dbReference type="SUPFAM" id="SSF52172">
    <property type="entry name" value="CheY-like"/>
    <property type="match status" value="1"/>
</dbReference>
<accession>A0A7W3XTL3</accession>
<feature type="modified residue" description="4-aspartylphosphate" evidence="8">
    <location>
        <position position="58"/>
    </location>
</feature>
<dbReference type="RefSeq" id="WP_182538787.1">
    <property type="nucleotide sequence ID" value="NZ_JACJIP010000034.1"/>
</dbReference>
<dbReference type="GO" id="GO:0005737">
    <property type="term" value="C:cytoplasm"/>
    <property type="evidence" value="ECO:0007669"/>
    <property type="project" value="UniProtKB-SubCell"/>
</dbReference>
<reference evidence="11 12" key="1">
    <citation type="submission" date="2020-08" db="EMBL/GenBank/DDBJ databases">
        <title>Genomic Encyclopedia of Type Strains, Phase III (KMG-III): the genomes of soil and plant-associated and newly described type strains.</title>
        <authorList>
            <person name="Whitman W."/>
        </authorList>
    </citation>
    <scope>NUCLEOTIDE SEQUENCE [LARGE SCALE GENOMIC DNA]</scope>
    <source>
        <strain evidence="11 12">CECT 8693</strain>
    </source>
</reference>
<organism evidence="11 12">
    <name type="scientific">Fontibacillus solani</name>
    <dbReference type="NCBI Taxonomy" id="1572857"/>
    <lineage>
        <taxon>Bacteria</taxon>
        <taxon>Bacillati</taxon>
        <taxon>Bacillota</taxon>
        <taxon>Bacilli</taxon>
        <taxon>Bacillales</taxon>
        <taxon>Paenibacillaceae</taxon>
        <taxon>Fontibacillus</taxon>
    </lineage>
</organism>
<keyword evidence="7" id="KW-0804">Transcription</keyword>
<feature type="domain" description="Response regulatory" evidence="10">
    <location>
        <begin position="7"/>
        <end position="123"/>
    </location>
</feature>
<evidence type="ECO:0000313" key="12">
    <source>
        <dbReference type="Proteomes" id="UP000567067"/>
    </source>
</evidence>
<dbReference type="InterPro" id="IPR009057">
    <property type="entry name" value="Homeodomain-like_sf"/>
</dbReference>
<dbReference type="InterPro" id="IPR051552">
    <property type="entry name" value="HptR"/>
</dbReference>
<dbReference type="CDD" id="cd17536">
    <property type="entry name" value="REC_YesN-like"/>
    <property type="match status" value="1"/>
</dbReference>
<dbReference type="PROSITE" id="PS01124">
    <property type="entry name" value="HTH_ARAC_FAMILY_2"/>
    <property type="match status" value="1"/>
</dbReference>
<dbReference type="Gene3D" id="3.40.50.2300">
    <property type="match status" value="1"/>
</dbReference>
<dbReference type="SMART" id="SM00448">
    <property type="entry name" value="REC"/>
    <property type="match status" value="1"/>
</dbReference>
<proteinExistence type="predicted"/>
<comment type="caution">
    <text evidence="11">The sequence shown here is derived from an EMBL/GenBank/DDBJ whole genome shotgun (WGS) entry which is preliminary data.</text>
</comment>
<dbReference type="GO" id="GO:0043565">
    <property type="term" value="F:sequence-specific DNA binding"/>
    <property type="evidence" value="ECO:0007669"/>
    <property type="project" value="InterPro"/>
</dbReference>
<dbReference type="Gene3D" id="1.10.10.60">
    <property type="entry name" value="Homeodomain-like"/>
    <property type="match status" value="2"/>
</dbReference>
<keyword evidence="2" id="KW-0963">Cytoplasm</keyword>
<keyword evidence="4" id="KW-0902">Two-component regulatory system</keyword>
<dbReference type="Pfam" id="PF12833">
    <property type="entry name" value="HTH_18"/>
    <property type="match status" value="1"/>
</dbReference>
<sequence length="256" mass="30025">MIKEPYLIVIADDELHIREGLASYHWDRLGFQVVGIAKNGKEALHFIETMQPHVLLTDIKMPVMDGIELLKKISETKPYCKTIILTGYKEFEYARSAIQYGAINYLLKPFELDELEAVMIKIRNLLDEEILHISEEKDVDMGIDTAHFSHPIRESVKYIREHYGNKITLDTIANQVHLNASYFSTLFKQETKMNFVDYLKKYRLEQAKRFLLNEDLKVFEIANRIGIQNANYFTEVFKEYTGLSPLEFRKRVRNLP</sequence>
<dbReference type="GO" id="GO:0003700">
    <property type="term" value="F:DNA-binding transcription factor activity"/>
    <property type="evidence" value="ECO:0007669"/>
    <property type="project" value="InterPro"/>
</dbReference>